<gene>
    <name evidence="1" type="ORF">CARUB_v10024438mg</name>
</gene>
<accession>R0HSA9</accession>
<proteinExistence type="predicted"/>
<keyword evidence="2" id="KW-1185">Reference proteome</keyword>
<organism evidence="1 2">
    <name type="scientific">Capsella rubella</name>
    <dbReference type="NCBI Taxonomy" id="81985"/>
    <lineage>
        <taxon>Eukaryota</taxon>
        <taxon>Viridiplantae</taxon>
        <taxon>Streptophyta</taxon>
        <taxon>Embryophyta</taxon>
        <taxon>Tracheophyta</taxon>
        <taxon>Spermatophyta</taxon>
        <taxon>Magnoliopsida</taxon>
        <taxon>eudicotyledons</taxon>
        <taxon>Gunneridae</taxon>
        <taxon>Pentapetalae</taxon>
        <taxon>rosids</taxon>
        <taxon>malvids</taxon>
        <taxon>Brassicales</taxon>
        <taxon>Brassicaceae</taxon>
        <taxon>Camelineae</taxon>
        <taxon>Capsella</taxon>
    </lineage>
</organism>
<name>R0HSA9_9BRAS</name>
<evidence type="ECO:0000313" key="1">
    <source>
        <dbReference type="EMBL" id="EOA28245.1"/>
    </source>
</evidence>
<evidence type="ECO:0000313" key="2">
    <source>
        <dbReference type="Proteomes" id="UP000029121"/>
    </source>
</evidence>
<dbReference type="OrthoDB" id="1076399at2759"/>
<protein>
    <submittedName>
        <fullName evidence="1">Uncharacterized protein</fullName>
    </submittedName>
</protein>
<dbReference type="AlphaFoldDB" id="R0HSA9"/>
<sequence length="80" mass="9003">MSGETSVTKSSRSDENQTVIGYIEILQDHQLSKLERRIDIHTTRSRGGGSLAEEVMEKLERFKIRTVNILVGGDDGEQKK</sequence>
<dbReference type="EMBL" id="KB870808">
    <property type="protein sequence ID" value="EOA28245.1"/>
    <property type="molecule type" value="Genomic_DNA"/>
</dbReference>
<dbReference type="Proteomes" id="UP000029121">
    <property type="component" value="Unassembled WGS sequence"/>
</dbReference>
<reference evidence="2" key="1">
    <citation type="journal article" date="2013" name="Nat. Genet.">
        <title>The Capsella rubella genome and the genomic consequences of rapid mating system evolution.</title>
        <authorList>
            <person name="Slotte T."/>
            <person name="Hazzouri K.M."/>
            <person name="Agren J.A."/>
            <person name="Koenig D."/>
            <person name="Maumus F."/>
            <person name="Guo Y.L."/>
            <person name="Steige K."/>
            <person name="Platts A.E."/>
            <person name="Escobar J.S."/>
            <person name="Newman L.K."/>
            <person name="Wang W."/>
            <person name="Mandakova T."/>
            <person name="Vello E."/>
            <person name="Smith L.M."/>
            <person name="Henz S.R."/>
            <person name="Steffen J."/>
            <person name="Takuno S."/>
            <person name="Brandvain Y."/>
            <person name="Coop G."/>
            <person name="Andolfatto P."/>
            <person name="Hu T.T."/>
            <person name="Blanchette M."/>
            <person name="Clark R.M."/>
            <person name="Quesneville H."/>
            <person name="Nordborg M."/>
            <person name="Gaut B.S."/>
            <person name="Lysak M.A."/>
            <person name="Jenkins J."/>
            <person name="Grimwood J."/>
            <person name="Chapman J."/>
            <person name="Prochnik S."/>
            <person name="Shu S."/>
            <person name="Rokhsar D."/>
            <person name="Schmutz J."/>
            <person name="Weigel D."/>
            <person name="Wright S.I."/>
        </authorList>
    </citation>
    <scope>NUCLEOTIDE SEQUENCE [LARGE SCALE GENOMIC DNA]</scope>
    <source>
        <strain evidence="2">cv. Monte Gargano</strain>
    </source>
</reference>
<dbReference type="KEGG" id="crb:17888982"/>